<protein>
    <recommendedName>
        <fullName evidence="4">Transporter</fullName>
    </recommendedName>
</protein>
<dbReference type="Proteomes" id="UP000236592">
    <property type="component" value="Chromosome"/>
</dbReference>
<feature type="signal peptide" evidence="1">
    <location>
        <begin position="1"/>
        <end position="21"/>
    </location>
</feature>
<evidence type="ECO:0008006" key="4">
    <source>
        <dbReference type="Google" id="ProtNLM"/>
    </source>
</evidence>
<dbReference type="OrthoDB" id="1158431at2"/>
<accession>A0A2I7SLT9</accession>
<evidence type="ECO:0000256" key="1">
    <source>
        <dbReference type="SAM" id="SignalP"/>
    </source>
</evidence>
<proteinExistence type="predicted"/>
<organism evidence="2 3">
    <name type="scientific">Pseudotamlana carrageenivorans</name>
    <dbReference type="NCBI Taxonomy" id="2069432"/>
    <lineage>
        <taxon>Bacteria</taxon>
        <taxon>Pseudomonadati</taxon>
        <taxon>Bacteroidota</taxon>
        <taxon>Flavobacteriia</taxon>
        <taxon>Flavobacteriales</taxon>
        <taxon>Flavobacteriaceae</taxon>
        <taxon>Pseudotamlana</taxon>
    </lineage>
</organism>
<keyword evidence="1" id="KW-0732">Signal</keyword>
<dbReference type="EMBL" id="CP025938">
    <property type="protein sequence ID" value="AUS06852.1"/>
    <property type="molecule type" value="Genomic_DNA"/>
</dbReference>
<gene>
    <name evidence="2" type="ORF">C1A40_16000</name>
</gene>
<dbReference type="AlphaFoldDB" id="A0A2I7SLT9"/>
<evidence type="ECO:0000313" key="3">
    <source>
        <dbReference type="Proteomes" id="UP000236592"/>
    </source>
</evidence>
<dbReference type="RefSeq" id="WP_102996776.1">
    <property type="nucleotide sequence ID" value="NZ_CP025938.1"/>
</dbReference>
<keyword evidence="3" id="KW-1185">Reference proteome</keyword>
<evidence type="ECO:0000313" key="2">
    <source>
        <dbReference type="EMBL" id="AUS06852.1"/>
    </source>
</evidence>
<name>A0A2I7SLT9_9FLAO</name>
<reference evidence="3" key="1">
    <citation type="submission" date="2018-01" db="EMBL/GenBank/DDBJ databases">
        <title>Complete genome of Tamlana sp. UJ94.</title>
        <authorList>
            <person name="Jung J."/>
            <person name="Chung D."/>
            <person name="Bae S.S."/>
            <person name="Baek K."/>
        </authorList>
    </citation>
    <scope>NUCLEOTIDE SEQUENCE [LARGE SCALE GENOMIC DNA]</scope>
    <source>
        <strain evidence="3">UJ94</strain>
    </source>
</reference>
<dbReference type="KEGG" id="taj:C1A40_16000"/>
<sequence length="260" mass="29033">MKNSKIYLLIVFVLFSLSINAQEKGDIIILDVPTTTSNVQGLVSGETLKKNADFLQSGIKFKVVSKLDNVVQLQALNFGKLTEKQKKDYEAKGKVDLSEIYNNKIYTISRVDFDGNAEKFEPRERLSIGLLTLPFKARPQNDFSFDTEFNLNSTLNWSFAYSNNVSINWQIGAGIGTVGLNTSNSAGLADDEAQDVSTITFLSGLMLQYNKVQAGIYIGVDHINNQSNYQWESNGNMWFGFGIGYDLFNLSLAKESNEQK</sequence>
<feature type="chain" id="PRO_5014331615" description="Transporter" evidence="1">
    <location>
        <begin position="22"/>
        <end position="260"/>
    </location>
</feature>